<dbReference type="Gene3D" id="3.10.129.110">
    <property type="entry name" value="Polyketide synthase dehydratase"/>
    <property type="match status" value="1"/>
</dbReference>
<dbReference type="PANTHER" id="PTHR43775">
    <property type="entry name" value="FATTY ACID SYNTHASE"/>
    <property type="match status" value="1"/>
</dbReference>
<evidence type="ECO:0000256" key="3">
    <source>
        <dbReference type="PROSITE-ProRule" id="PRU01363"/>
    </source>
</evidence>
<feature type="region of interest" description="C-terminal hotdog fold" evidence="3">
    <location>
        <begin position="143"/>
        <end position="296"/>
    </location>
</feature>
<comment type="caution">
    <text evidence="5">The sequence shown here is derived from an EMBL/GenBank/DDBJ whole genome shotgun (WGS) entry which is preliminary data.</text>
</comment>
<feature type="domain" description="PKS/mFAS DH" evidence="4">
    <location>
        <begin position="1"/>
        <end position="296"/>
    </location>
</feature>
<dbReference type="Proteomes" id="UP000663889">
    <property type="component" value="Unassembled WGS sequence"/>
</dbReference>
<evidence type="ECO:0000256" key="2">
    <source>
        <dbReference type="ARBA" id="ARBA00022553"/>
    </source>
</evidence>
<dbReference type="GO" id="GO:0004312">
    <property type="term" value="F:fatty acid synthase activity"/>
    <property type="evidence" value="ECO:0007669"/>
    <property type="project" value="TreeGrafter"/>
</dbReference>
<dbReference type="Pfam" id="PF21089">
    <property type="entry name" value="PKS_DH_N"/>
    <property type="match status" value="1"/>
</dbReference>
<name>A0A814JQ56_9BILA</name>
<evidence type="ECO:0000313" key="5">
    <source>
        <dbReference type="EMBL" id="CAF1040286.1"/>
    </source>
</evidence>
<dbReference type="GO" id="GO:0006633">
    <property type="term" value="P:fatty acid biosynthetic process"/>
    <property type="evidence" value="ECO:0007669"/>
    <property type="project" value="TreeGrafter"/>
</dbReference>
<dbReference type="InterPro" id="IPR049552">
    <property type="entry name" value="PKS_DH_N"/>
</dbReference>
<protein>
    <recommendedName>
        <fullName evidence="4">PKS/mFAS DH domain-containing protein</fullName>
    </recommendedName>
</protein>
<dbReference type="InterPro" id="IPR049551">
    <property type="entry name" value="PKS_DH_C"/>
</dbReference>
<feature type="region of interest" description="N-terminal hotdog fold" evidence="3">
    <location>
        <begin position="1"/>
        <end position="126"/>
    </location>
</feature>
<evidence type="ECO:0000313" key="6">
    <source>
        <dbReference type="Proteomes" id="UP000663889"/>
    </source>
</evidence>
<gene>
    <name evidence="5" type="ORF">SEV965_LOCUS12791</name>
</gene>
<evidence type="ECO:0000256" key="1">
    <source>
        <dbReference type="ARBA" id="ARBA00022450"/>
    </source>
</evidence>
<keyword evidence="2" id="KW-0597">Phosphoprotein</keyword>
<dbReference type="EMBL" id="CAJNOU010000589">
    <property type="protein sequence ID" value="CAF1040286.1"/>
    <property type="molecule type" value="Genomic_DNA"/>
</dbReference>
<dbReference type="PANTHER" id="PTHR43775:SF37">
    <property type="entry name" value="SI:DKEY-61P9.11"/>
    <property type="match status" value="1"/>
</dbReference>
<evidence type="ECO:0000259" key="4">
    <source>
        <dbReference type="PROSITE" id="PS52019"/>
    </source>
</evidence>
<dbReference type="AlphaFoldDB" id="A0A814JQ56"/>
<accession>A0A814JQ56</accession>
<dbReference type="Pfam" id="PF14765">
    <property type="entry name" value="PS-DH"/>
    <property type="match status" value="1"/>
</dbReference>
<sequence>MQDAILLPAAGFLEMALAACRQLLPVANNDETPPPIAFEQVEFIKALVLNEHELTEVIIQIVMPRREWLIYSRPWSAAGPDCQRSSGMACNDFIDSFVDLQTLNAYSLRQFTLHARGRIDIGPHLNIHASSAYCFSKEETANWYNLDVSNLYAHLSTRGYEYGSNFRVATSVKTTNSKVTGRVTPANNEQNDIRYYLHPLIIDGCFHTFLSIVPGIETFLPVAINKMIVYGSTCHLSQLVTHGSYHSFPVGLSQERAYTLDAAIFNSNDETIESNTKPLVIFKMFKMQRIPGRWKPLEKSIFQKINEIVHLPNGDYNDHVQTVLSEFCLQKKWSSLFNHLRRTVDLLPSSNILIHEAERQEIEMMNSDNDNINNQLADSIEPLNALAGMEHSTDC</sequence>
<comment type="caution">
    <text evidence="3">Lacks conserved residue(s) required for the propagation of feature annotation.</text>
</comment>
<dbReference type="InterPro" id="IPR042104">
    <property type="entry name" value="PKS_dehydratase_sf"/>
</dbReference>
<reference evidence="5" key="1">
    <citation type="submission" date="2021-02" db="EMBL/GenBank/DDBJ databases">
        <authorList>
            <person name="Nowell W R."/>
        </authorList>
    </citation>
    <scope>NUCLEOTIDE SEQUENCE</scope>
</reference>
<dbReference type="InterPro" id="IPR050091">
    <property type="entry name" value="PKS_NRPS_Biosynth_Enz"/>
</dbReference>
<proteinExistence type="predicted"/>
<dbReference type="InterPro" id="IPR049900">
    <property type="entry name" value="PKS_mFAS_DH"/>
</dbReference>
<keyword evidence="1" id="KW-0596">Phosphopantetheine</keyword>
<dbReference type="PROSITE" id="PS52019">
    <property type="entry name" value="PKS_MFAS_DH"/>
    <property type="match status" value="1"/>
</dbReference>
<organism evidence="5 6">
    <name type="scientific">Rotaria sordida</name>
    <dbReference type="NCBI Taxonomy" id="392033"/>
    <lineage>
        <taxon>Eukaryota</taxon>
        <taxon>Metazoa</taxon>
        <taxon>Spiralia</taxon>
        <taxon>Gnathifera</taxon>
        <taxon>Rotifera</taxon>
        <taxon>Eurotatoria</taxon>
        <taxon>Bdelloidea</taxon>
        <taxon>Philodinida</taxon>
        <taxon>Philodinidae</taxon>
        <taxon>Rotaria</taxon>
    </lineage>
</organism>